<reference evidence="2" key="1">
    <citation type="submission" date="2019-10" db="EMBL/GenBank/DDBJ databases">
        <title>Conservation and host-specific expression of non-tandemly repeated heterogenous ribosome RNA gene in arbuscular mycorrhizal fungi.</title>
        <authorList>
            <person name="Maeda T."/>
            <person name="Kobayashi Y."/>
            <person name="Nakagawa T."/>
            <person name="Ezawa T."/>
            <person name="Yamaguchi K."/>
            <person name="Bino T."/>
            <person name="Nishimoto Y."/>
            <person name="Shigenobu S."/>
            <person name="Kawaguchi M."/>
        </authorList>
    </citation>
    <scope>NUCLEOTIDE SEQUENCE</scope>
    <source>
        <strain evidence="2">HR1</strain>
    </source>
</reference>
<organism evidence="2 3">
    <name type="scientific">Rhizophagus clarus</name>
    <dbReference type="NCBI Taxonomy" id="94130"/>
    <lineage>
        <taxon>Eukaryota</taxon>
        <taxon>Fungi</taxon>
        <taxon>Fungi incertae sedis</taxon>
        <taxon>Mucoromycota</taxon>
        <taxon>Glomeromycotina</taxon>
        <taxon>Glomeromycetes</taxon>
        <taxon>Glomerales</taxon>
        <taxon>Glomeraceae</taxon>
        <taxon>Rhizophagus</taxon>
    </lineage>
</organism>
<protein>
    <submittedName>
        <fullName evidence="2">IS200/IS605 family element transposase accessory protein TnpB</fullName>
    </submittedName>
</protein>
<evidence type="ECO:0000313" key="2">
    <source>
        <dbReference type="EMBL" id="GET03772.1"/>
    </source>
</evidence>
<evidence type="ECO:0000256" key="1">
    <source>
        <dbReference type="SAM" id="MobiDB-lite"/>
    </source>
</evidence>
<gene>
    <name evidence="2" type="ORF">RCL2_003009600</name>
</gene>
<dbReference type="EMBL" id="BLAL01000334">
    <property type="protein sequence ID" value="GET03772.1"/>
    <property type="molecule type" value="Genomic_DNA"/>
</dbReference>
<sequence>MTSQSKHCNDGPIPEELLLLGCLVENDSIQLQTLYEEPLETTRHNPRKRPRSATPESNDRLQISDSITQNVKFAQGSTGNAKVLLPFWNEYTREESKKWWLPERTDCVISDLSLWDESLKKMGSTHDIMEYIQPLTAEEDKLPKSKSSKIPAGKAQLEKEGVNWNKKDLRARYLNAVNFRNNAELKWIMKIPYDIQDEAMNDLLKGYSTNFATNRKKFKMKFRSKKDPHQSIVIHSKHWGKSRGKYSFLPKMKSAEPLPNKLEYDSRLVVNQLGPMFQKEGSGVIFLDPGVHTFITGYDPSRMAVEWGKMTLAEFTSYVMHMINSRASMIKFMEKEISENVTDCIMLCYEFTRKFVVL</sequence>
<name>A0A8H3MH37_9GLOM</name>
<proteinExistence type="predicted"/>
<feature type="region of interest" description="Disordered" evidence="1">
    <location>
        <begin position="35"/>
        <end position="63"/>
    </location>
</feature>
<dbReference type="Proteomes" id="UP000615446">
    <property type="component" value="Unassembled WGS sequence"/>
</dbReference>
<accession>A0A8H3MH37</accession>
<dbReference type="OrthoDB" id="2312414at2759"/>
<comment type="caution">
    <text evidence="2">The sequence shown here is derived from an EMBL/GenBank/DDBJ whole genome shotgun (WGS) entry which is preliminary data.</text>
</comment>
<dbReference type="AlphaFoldDB" id="A0A8H3MH37"/>
<evidence type="ECO:0000313" key="3">
    <source>
        <dbReference type="Proteomes" id="UP000615446"/>
    </source>
</evidence>
<feature type="compositionally biased region" description="Polar residues" evidence="1">
    <location>
        <begin position="54"/>
        <end position="63"/>
    </location>
</feature>